<keyword evidence="1" id="KW-1133">Transmembrane helix</keyword>
<dbReference type="Proteomes" id="UP000248326">
    <property type="component" value="Unassembled WGS sequence"/>
</dbReference>
<protein>
    <submittedName>
        <fullName evidence="2">Putative transporter (Transmembrane protein)</fullName>
    </submittedName>
</protein>
<dbReference type="PANTHER" id="PTHR30221:SF1">
    <property type="entry name" value="SMALL-CONDUCTANCE MECHANOSENSITIVE CHANNEL"/>
    <property type="match status" value="1"/>
</dbReference>
<accession>A0A318SJU1</accession>
<feature type="transmembrane region" description="Helical" evidence="1">
    <location>
        <begin position="354"/>
        <end position="375"/>
    </location>
</feature>
<feature type="transmembrane region" description="Helical" evidence="1">
    <location>
        <begin position="64"/>
        <end position="85"/>
    </location>
</feature>
<feature type="transmembrane region" description="Helical" evidence="1">
    <location>
        <begin position="252"/>
        <end position="274"/>
    </location>
</feature>
<keyword evidence="1 2" id="KW-0812">Transmembrane</keyword>
<name>A0A318SJU1_9DEIO</name>
<keyword evidence="3" id="KW-1185">Reference proteome</keyword>
<dbReference type="NCBIfam" id="NF033912">
    <property type="entry name" value="msc"/>
    <property type="match status" value="1"/>
</dbReference>
<feature type="transmembrane region" description="Helical" evidence="1">
    <location>
        <begin position="157"/>
        <end position="178"/>
    </location>
</feature>
<dbReference type="Gene3D" id="1.10.287.1260">
    <property type="match status" value="1"/>
</dbReference>
<keyword evidence="1" id="KW-0472">Membrane</keyword>
<proteinExistence type="predicted"/>
<feature type="transmembrane region" description="Helical" evidence="1">
    <location>
        <begin position="286"/>
        <end position="310"/>
    </location>
</feature>
<dbReference type="PANTHER" id="PTHR30221">
    <property type="entry name" value="SMALL-CONDUCTANCE MECHANOSENSITIVE CHANNEL"/>
    <property type="match status" value="1"/>
</dbReference>
<dbReference type="GO" id="GO:0008381">
    <property type="term" value="F:mechanosensitive monoatomic ion channel activity"/>
    <property type="evidence" value="ECO:0007669"/>
    <property type="project" value="InterPro"/>
</dbReference>
<gene>
    <name evidence="2" type="ORF">DES52_112150</name>
</gene>
<feature type="transmembrane region" description="Helical" evidence="1">
    <location>
        <begin position="20"/>
        <end position="43"/>
    </location>
</feature>
<dbReference type="AlphaFoldDB" id="A0A318SJU1"/>
<dbReference type="InterPro" id="IPR045275">
    <property type="entry name" value="MscS_archaea/bacteria_type"/>
</dbReference>
<feature type="transmembrane region" description="Helical" evidence="1">
    <location>
        <begin position="198"/>
        <end position="231"/>
    </location>
</feature>
<feature type="transmembrane region" description="Helical" evidence="1">
    <location>
        <begin position="105"/>
        <end position="126"/>
    </location>
</feature>
<organism evidence="2 3">
    <name type="scientific">Deinococcus yavapaiensis KR-236</name>
    <dbReference type="NCBI Taxonomy" id="694435"/>
    <lineage>
        <taxon>Bacteria</taxon>
        <taxon>Thermotogati</taxon>
        <taxon>Deinococcota</taxon>
        <taxon>Deinococci</taxon>
        <taxon>Deinococcales</taxon>
        <taxon>Deinococcaceae</taxon>
        <taxon>Deinococcus</taxon>
    </lineage>
</organism>
<evidence type="ECO:0000256" key="1">
    <source>
        <dbReference type="SAM" id="Phobius"/>
    </source>
</evidence>
<dbReference type="Pfam" id="PF05552">
    <property type="entry name" value="MS_channel_1st_1"/>
    <property type="match status" value="3"/>
</dbReference>
<dbReference type="RefSeq" id="WP_110887710.1">
    <property type="nucleotide sequence ID" value="NZ_QJSX01000012.1"/>
</dbReference>
<evidence type="ECO:0000313" key="3">
    <source>
        <dbReference type="Proteomes" id="UP000248326"/>
    </source>
</evidence>
<comment type="caution">
    <text evidence="2">The sequence shown here is derived from an EMBL/GenBank/DDBJ whole genome shotgun (WGS) entry which is preliminary data.</text>
</comment>
<evidence type="ECO:0000313" key="2">
    <source>
        <dbReference type="EMBL" id="PYE52828.1"/>
    </source>
</evidence>
<dbReference type="InterPro" id="IPR008910">
    <property type="entry name" value="MSC_TM_helix"/>
</dbReference>
<reference evidence="2 3" key="1">
    <citation type="submission" date="2018-06" db="EMBL/GenBank/DDBJ databases">
        <title>Genomic Encyclopedia of Type Strains, Phase IV (KMG-IV): sequencing the most valuable type-strain genomes for metagenomic binning, comparative biology and taxonomic classification.</title>
        <authorList>
            <person name="Goeker M."/>
        </authorList>
    </citation>
    <scope>NUCLEOTIDE SEQUENCE [LARGE SCALE GENOMIC DNA]</scope>
    <source>
        <strain evidence="2 3">DSM 18048</strain>
    </source>
</reference>
<dbReference type="OrthoDB" id="1411407at2"/>
<dbReference type="EMBL" id="QJSX01000012">
    <property type="protein sequence ID" value="PYE52828.1"/>
    <property type="molecule type" value="Genomic_DNA"/>
</dbReference>
<feature type="transmembrane region" description="Helical" evidence="1">
    <location>
        <begin position="322"/>
        <end position="342"/>
    </location>
</feature>
<sequence length="401" mass="41696">MNRLNAYYNQFLNYAPNLLTAILLIIVAFIVAAIARAVTVRLLRGARVDERVTRGRPDAPGVSAPIGSIVYALVLLFFLPGVLGALGLRSLLTPATNFINNILDYLPNIIGAALILVIGFFVANLLRQLVTTLTATAGVDRVTSRVGLPPTTRLSNLLGLIVYGLVIIPVILGALNALNAEAITAPISNMLNRILAALPNIVAAVAVVGIAWFVGRVVSGIVTGLLANVGFDRLPRALGLGANITGATAPSVIAGYFAQGAIVLFALISAFELLGAQNLADLSRNFIQLIGQILLGLVIFAVGLFLANLFAGLVRGAGGTNARLLAGVARWATVALFGAMALRQMGIANEIVNLAFGLTLGAIAVAFALAFGLGARDTAGRIAERWRAQLEEGSGPRGPNA</sequence>